<protein>
    <submittedName>
        <fullName evidence="1">Uncharacterized protein</fullName>
    </submittedName>
</protein>
<keyword evidence="2" id="KW-1185">Reference proteome</keyword>
<proteinExistence type="predicted"/>
<evidence type="ECO:0000313" key="1">
    <source>
        <dbReference type="EMBL" id="BDR58792.1"/>
    </source>
</evidence>
<accession>A0AAU9CXR6</accession>
<dbReference type="EMBL" id="AP026802">
    <property type="protein sequence ID" value="BDR58792.1"/>
    <property type="molecule type" value="Genomic_DNA"/>
</dbReference>
<reference evidence="1 2" key="1">
    <citation type="journal article" date="2023" name="Microbiol. Spectr.">
        <title>Symbiosis of Carpenter Bees with Uncharacterized Lactic Acid Bacteria Showing NAD Auxotrophy.</title>
        <authorList>
            <person name="Kawasaki S."/>
            <person name="Ozawa K."/>
            <person name="Mori T."/>
            <person name="Yamamoto A."/>
            <person name="Ito M."/>
            <person name="Ohkuma M."/>
            <person name="Sakamoto M."/>
            <person name="Matsutani M."/>
        </authorList>
    </citation>
    <scope>NUCLEOTIDE SEQUENCE [LARGE SCALE GENOMIC DNA]</scope>
    <source>
        <strain evidence="1 2">XA3</strain>
    </source>
</reference>
<dbReference type="Proteomes" id="UP001321861">
    <property type="component" value="Chromosome"/>
</dbReference>
<organism evidence="1 2">
    <name type="scientific">Xylocopilactobacillus apicola</name>
    <dbReference type="NCBI Taxonomy" id="2932184"/>
    <lineage>
        <taxon>Bacteria</taxon>
        <taxon>Bacillati</taxon>
        <taxon>Bacillota</taxon>
        <taxon>Bacilli</taxon>
        <taxon>Lactobacillales</taxon>
        <taxon>Lactobacillaceae</taxon>
        <taxon>Xylocopilactobacillus</taxon>
    </lineage>
</organism>
<dbReference type="AlphaFoldDB" id="A0AAU9CXR6"/>
<dbReference type="KEGG" id="xap:XA3_12330"/>
<name>A0AAU9CXR6_9LACO</name>
<evidence type="ECO:0000313" key="2">
    <source>
        <dbReference type="Proteomes" id="UP001321861"/>
    </source>
</evidence>
<gene>
    <name evidence="1" type="ORF">XA3_12330</name>
</gene>
<dbReference type="RefSeq" id="WP_317634624.1">
    <property type="nucleotide sequence ID" value="NZ_AP026802.1"/>
</dbReference>
<sequence>MKKYLFVDAHRGDIAVQMADADEVSLVAYIKRKLHAWYINKGVQGDPEELCQKLPDNPVSDFFVSDRNTSIRYLKSDDMFVVRFDRINIASDDPDITLEIVPMEFVPNIEIDK</sequence>